<keyword evidence="5" id="KW-1185">Reference proteome</keyword>
<dbReference type="HOGENOM" id="CLU_031639_2_1_11"/>
<accession>A0A0D4BYR5</accession>
<dbReference type="PANTHER" id="PTHR28004:SF2">
    <property type="entry name" value="D-SERINE DEHYDRATASE"/>
    <property type="match status" value="1"/>
</dbReference>
<proteinExistence type="inferred from homology"/>
<dbReference type="RefSeq" id="WP_045074526.1">
    <property type="nucleotide sequence ID" value="NZ_CP011005.1"/>
</dbReference>
<dbReference type="InterPro" id="IPR026956">
    <property type="entry name" value="D-ser_dehydrat-like_dom"/>
</dbReference>
<dbReference type="Pfam" id="PF14031">
    <property type="entry name" value="D-ser_dehydrat"/>
    <property type="match status" value="1"/>
</dbReference>
<keyword evidence="2" id="KW-0456">Lyase</keyword>
<dbReference type="InterPro" id="IPR001608">
    <property type="entry name" value="Ala_racemase_N"/>
</dbReference>
<dbReference type="InterPro" id="IPR029066">
    <property type="entry name" value="PLP-binding_barrel"/>
</dbReference>
<dbReference type="STRING" id="1618207.UM93_06615"/>
<dbReference type="PANTHER" id="PTHR28004">
    <property type="entry name" value="ZGC:162816-RELATED"/>
    <property type="match status" value="1"/>
</dbReference>
<dbReference type="GO" id="GO:0008721">
    <property type="term" value="F:D-serine ammonia-lyase activity"/>
    <property type="evidence" value="ECO:0007669"/>
    <property type="project" value="TreeGrafter"/>
</dbReference>
<protein>
    <submittedName>
        <fullName evidence="4">Alanine racemase</fullName>
    </submittedName>
</protein>
<evidence type="ECO:0000256" key="1">
    <source>
        <dbReference type="ARBA" id="ARBA00005323"/>
    </source>
</evidence>
<evidence type="ECO:0000256" key="2">
    <source>
        <dbReference type="ARBA" id="ARBA00023239"/>
    </source>
</evidence>
<feature type="domain" description="D-serine dehydratase-like" evidence="3">
    <location>
        <begin position="245"/>
        <end position="342"/>
    </location>
</feature>
<evidence type="ECO:0000313" key="4">
    <source>
        <dbReference type="EMBL" id="AJT41275.1"/>
    </source>
</evidence>
<dbReference type="OrthoDB" id="9811417at2"/>
<dbReference type="SMART" id="SM01119">
    <property type="entry name" value="D-ser_dehydrat"/>
    <property type="match status" value="1"/>
</dbReference>
<dbReference type="Gene3D" id="2.40.37.20">
    <property type="entry name" value="D-serine dehydratase-like domain"/>
    <property type="match status" value="1"/>
</dbReference>
<dbReference type="Proteomes" id="UP000061839">
    <property type="component" value="Chromosome"/>
</dbReference>
<comment type="similarity">
    <text evidence="1">Belongs to the DSD1 family.</text>
</comment>
<dbReference type="InterPro" id="IPR042208">
    <property type="entry name" value="D-ser_dehydrat-like_sf"/>
</dbReference>
<dbReference type="KEGG" id="ari:UM93_06615"/>
<evidence type="ECO:0000259" key="3">
    <source>
        <dbReference type="SMART" id="SM01119"/>
    </source>
</evidence>
<organism evidence="4 5">
    <name type="scientific">Psychromicrobium lacuslunae</name>
    <dbReference type="NCBI Taxonomy" id="1618207"/>
    <lineage>
        <taxon>Bacteria</taxon>
        <taxon>Bacillati</taxon>
        <taxon>Actinomycetota</taxon>
        <taxon>Actinomycetes</taxon>
        <taxon>Micrococcales</taxon>
        <taxon>Micrococcaceae</taxon>
        <taxon>Psychromicrobium</taxon>
    </lineage>
</organism>
<dbReference type="Gene3D" id="3.20.20.10">
    <property type="entry name" value="Alanine racemase"/>
    <property type="match status" value="1"/>
</dbReference>
<evidence type="ECO:0000313" key="5">
    <source>
        <dbReference type="Proteomes" id="UP000061839"/>
    </source>
</evidence>
<dbReference type="AlphaFoldDB" id="A0A0D4BYR5"/>
<dbReference type="EMBL" id="CP011005">
    <property type="protein sequence ID" value="AJT41275.1"/>
    <property type="molecule type" value="Genomic_DNA"/>
</dbReference>
<dbReference type="Pfam" id="PF01168">
    <property type="entry name" value="Ala_racemase_N"/>
    <property type="match status" value="1"/>
</dbReference>
<dbReference type="GO" id="GO:0036088">
    <property type="term" value="P:D-serine catabolic process"/>
    <property type="evidence" value="ECO:0007669"/>
    <property type="project" value="TreeGrafter"/>
</dbReference>
<dbReference type="SUPFAM" id="SSF51419">
    <property type="entry name" value="PLP-binding barrel"/>
    <property type="match status" value="1"/>
</dbReference>
<sequence length="359" mass="37593">MNPLDQIETPVVLIDEKVLDANIAGLAASSASRGISLRPHVKTHKVAQIAAKQLAAGASGITVATVGEAEVFADHGVADIFIAYPLWPDELLLRRIIALGERIQLRIGTDSVEAVSKLASFSAVGGRVSIELDSGHHRSGALTGEVLSIARAGRSAGVLIDGLFTFPGHSYAPGASVSAAAGESAALGQAAALLEADGFTVRHLSGGSTPTAQETTIAQEIRSGVYVFGDAQQWELGRAEPADISLTVLGTVVSRHDGDPALRRVVVNAGSKVLGSDRPNWASGFARLLDHPAARVSVLSEHHATVLFPPQTPLPALGERLRLVPNHVCLTMNLVDRVLVRKTDGTLTDWTVVARGRNS</sequence>
<gene>
    <name evidence="4" type="ORF">UM93_06615</name>
</gene>
<dbReference type="PATRIC" id="fig|1618207.4.peg.1340"/>
<reference evidence="4 5" key="1">
    <citation type="journal article" date="2015" name="Genome Announc.">
        <title>Complete Genome Sequencing of Protease-Producing Novel Arthrobacter sp. Strain IHBB 11108 Using PacBio Single-Molecule Real-Time Sequencing Technology.</title>
        <authorList>
            <person name="Kiran S."/>
            <person name="Swarnkar M.K."/>
            <person name="Pal M."/>
            <person name="Thakur R."/>
            <person name="Tewari R."/>
            <person name="Singh A.K."/>
            <person name="Gulati A."/>
        </authorList>
    </citation>
    <scope>NUCLEOTIDE SEQUENCE [LARGE SCALE GENOMIC DNA]</scope>
    <source>
        <strain evidence="4 5">IHBB 11108</strain>
    </source>
</reference>
<name>A0A0D4BYR5_9MICC</name>
<dbReference type="InterPro" id="IPR051466">
    <property type="entry name" value="D-amino_acid_metab_enzyme"/>
</dbReference>